<protein>
    <submittedName>
        <fullName evidence="3">D-alanine-D-alanine ligase-like ATP-grasp enzyme</fullName>
    </submittedName>
</protein>
<dbReference type="SUPFAM" id="SSF56059">
    <property type="entry name" value="Glutathione synthetase ATP-binding domain-like"/>
    <property type="match status" value="1"/>
</dbReference>
<dbReference type="InterPro" id="IPR011761">
    <property type="entry name" value="ATP-grasp"/>
</dbReference>
<name>A0ABV2EBZ2_9STAP</name>
<dbReference type="InterPro" id="IPR013651">
    <property type="entry name" value="ATP-grasp_RimK-type"/>
</dbReference>
<dbReference type="Gene3D" id="3.30.470.20">
    <property type="entry name" value="ATP-grasp fold, B domain"/>
    <property type="match status" value="1"/>
</dbReference>
<reference evidence="3 4" key="1">
    <citation type="submission" date="2024-05" db="EMBL/GenBank/DDBJ databases">
        <title>Genomic Encyclopedia of Type Strains, Phase IV (KMG-IV): sequencing the most valuable type-strain genomes for metagenomic binning, comparative biology and taxonomic classification.</title>
        <authorList>
            <person name="Goeker M."/>
        </authorList>
    </citation>
    <scope>NUCLEOTIDE SEQUENCE [LARGE SCALE GENOMIC DNA]</scope>
    <source>
        <strain evidence="3 4">DSM 25286</strain>
    </source>
</reference>
<dbReference type="InterPro" id="IPR013815">
    <property type="entry name" value="ATP_grasp_subdomain_1"/>
</dbReference>
<keyword evidence="4" id="KW-1185">Reference proteome</keyword>
<evidence type="ECO:0000313" key="4">
    <source>
        <dbReference type="Proteomes" id="UP001549019"/>
    </source>
</evidence>
<evidence type="ECO:0000259" key="2">
    <source>
        <dbReference type="PROSITE" id="PS50975"/>
    </source>
</evidence>
<evidence type="ECO:0000256" key="1">
    <source>
        <dbReference type="PROSITE-ProRule" id="PRU00409"/>
    </source>
</evidence>
<dbReference type="PANTHER" id="PTHR21621:SF0">
    <property type="entry name" value="BETA-CITRYLGLUTAMATE SYNTHASE B-RELATED"/>
    <property type="match status" value="1"/>
</dbReference>
<keyword evidence="1" id="KW-0547">Nucleotide-binding</keyword>
<dbReference type="Proteomes" id="UP001549019">
    <property type="component" value="Unassembled WGS sequence"/>
</dbReference>
<accession>A0ABV2EBZ2</accession>
<dbReference type="Gene3D" id="3.30.1490.20">
    <property type="entry name" value="ATP-grasp fold, A domain"/>
    <property type="match status" value="1"/>
</dbReference>
<dbReference type="PANTHER" id="PTHR21621">
    <property type="entry name" value="RIBOSOMAL PROTEIN S6 MODIFICATION PROTEIN"/>
    <property type="match status" value="1"/>
</dbReference>
<keyword evidence="1" id="KW-0067">ATP-binding</keyword>
<feature type="domain" description="ATP-grasp" evidence="2">
    <location>
        <begin position="16"/>
        <end position="267"/>
    </location>
</feature>
<dbReference type="Pfam" id="PF08443">
    <property type="entry name" value="RimK"/>
    <property type="match status" value="1"/>
</dbReference>
<gene>
    <name evidence="3" type="ORF">ABHD89_002374</name>
</gene>
<dbReference type="RefSeq" id="WP_230821144.1">
    <property type="nucleotide sequence ID" value="NZ_JAJNCU010000002.1"/>
</dbReference>
<dbReference type="EMBL" id="JBDZDV010000007">
    <property type="protein sequence ID" value="MET3111949.1"/>
    <property type="molecule type" value="Genomic_DNA"/>
</dbReference>
<organism evidence="3 4">
    <name type="scientific">Salinicoccus halitifaciens</name>
    <dbReference type="NCBI Taxonomy" id="1073415"/>
    <lineage>
        <taxon>Bacteria</taxon>
        <taxon>Bacillati</taxon>
        <taxon>Bacillota</taxon>
        <taxon>Bacilli</taxon>
        <taxon>Bacillales</taxon>
        <taxon>Staphylococcaceae</taxon>
        <taxon>Salinicoccus</taxon>
    </lineage>
</organism>
<evidence type="ECO:0000313" key="3">
    <source>
        <dbReference type="EMBL" id="MET3111949.1"/>
    </source>
</evidence>
<sequence>MDKEVRKIVNSKEQAKEYLAKGDVPVPRGGAVSIENGYEEVYSIIESTGYPAVVKPINGRLGQGVHTDIKNQKELEAALNNLEELGYKDIMVENFIVGEDTRVYVTKDEVIAAYKREPANVIGDGKRTIKELIGVKNKIRQTNPHAKKNKLEITGKVKAYLKEKGFSLTSIPAKDEVVYLTDSTLHIDGCEVVDVTDELTPKIREIARNAVKAIPGMELSGLDIMVNKEKDEGYVLELNASPNIAGHLFPMIGEPRDVHKAFIDHFFPETKERDSGRFQNFVFDFDNINKILKSGVVTEVTVPRLPEGELNAKTFEISGNVSKLVPLIRRRAVGTKLGGEVVKEEKDLLIIKVAGASNDIEKFTEYMLSKKNSKINVKISDDQNWEGEYQYYFKSLIEFEVTK</sequence>
<comment type="caution">
    <text evidence="3">The sequence shown here is derived from an EMBL/GenBank/DDBJ whole genome shotgun (WGS) entry which is preliminary data.</text>
</comment>
<dbReference type="PROSITE" id="PS50975">
    <property type="entry name" value="ATP_GRASP"/>
    <property type="match status" value="1"/>
</dbReference>
<proteinExistence type="predicted"/>